<dbReference type="Pfam" id="PF23947">
    <property type="entry name" value="DUF7281"/>
    <property type="match status" value="1"/>
</dbReference>
<dbReference type="RefSeq" id="WP_308864131.1">
    <property type="nucleotide sequence ID" value="NZ_JAVHUL010000016.1"/>
</dbReference>
<proteinExistence type="predicted"/>
<comment type="caution">
    <text evidence="2">The sequence shown here is derived from an EMBL/GenBank/DDBJ whole genome shotgun (WGS) entry which is preliminary data.</text>
</comment>
<gene>
    <name evidence="2" type="ORF">RBU60_07440</name>
</gene>
<organism evidence="2 3">
    <name type="scientific">Mesonia profundi</name>
    <dbReference type="NCBI Taxonomy" id="3070998"/>
    <lineage>
        <taxon>Bacteria</taxon>
        <taxon>Pseudomonadati</taxon>
        <taxon>Bacteroidota</taxon>
        <taxon>Flavobacteriia</taxon>
        <taxon>Flavobacteriales</taxon>
        <taxon>Flavobacteriaceae</taxon>
        <taxon>Mesonia</taxon>
    </lineage>
</organism>
<reference evidence="2 3" key="1">
    <citation type="submission" date="2023-08" db="EMBL/GenBank/DDBJ databases">
        <title>Mesonia sp. MT50, isolated from deep-sea sediment of the Mariana Trench.</title>
        <authorList>
            <person name="Fu H."/>
        </authorList>
    </citation>
    <scope>NUCLEOTIDE SEQUENCE [LARGE SCALE GENOMIC DNA]</scope>
    <source>
        <strain evidence="2 3">MT50</strain>
    </source>
</reference>
<sequence>MKMTLKIAKILICLIDGESIAASSVKSKLIDNLVRENILFRKGKHRKTLSLLSENGLRLYLANQLQINDLYKYISALENENSSRAEFVKITTDSKHSKERAFQGFLVNCYFPMNAELNNQKIILHPAMGSFVFIYDYKTFKIPAVVTVIGVENAKNFSQIQQQKYLFEDITPLFVSRYPQNQNKDFIKWMQSIPNKYLHFGDFDVAGIGIYLNEYKKHLGSKASFFIPENIEKVLQKSGNRERYNKQKINFKVSEIEEKRLLQLLKIIQTEKKGLDQEVYIKT</sequence>
<dbReference type="Proteomes" id="UP001230915">
    <property type="component" value="Unassembled WGS sequence"/>
</dbReference>
<dbReference type="EMBL" id="JAVHUL010000016">
    <property type="protein sequence ID" value="MDQ7917403.1"/>
    <property type="molecule type" value="Genomic_DNA"/>
</dbReference>
<dbReference type="InterPro" id="IPR055705">
    <property type="entry name" value="DUF7281"/>
</dbReference>
<protein>
    <recommendedName>
        <fullName evidence="1">DUF7281 domain-containing protein</fullName>
    </recommendedName>
</protein>
<name>A0ABU1A125_9FLAO</name>
<accession>A0ABU1A125</accession>
<evidence type="ECO:0000313" key="2">
    <source>
        <dbReference type="EMBL" id="MDQ7917403.1"/>
    </source>
</evidence>
<feature type="domain" description="DUF7281" evidence="1">
    <location>
        <begin position="140"/>
        <end position="279"/>
    </location>
</feature>
<evidence type="ECO:0000313" key="3">
    <source>
        <dbReference type="Proteomes" id="UP001230915"/>
    </source>
</evidence>
<keyword evidence="3" id="KW-1185">Reference proteome</keyword>
<evidence type="ECO:0000259" key="1">
    <source>
        <dbReference type="Pfam" id="PF23947"/>
    </source>
</evidence>